<feature type="domain" description="LEM" evidence="3">
    <location>
        <begin position="96"/>
        <end position="140"/>
    </location>
</feature>
<feature type="transmembrane region" description="Helical" evidence="2">
    <location>
        <begin position="249"/>
        <end position="270"/>
    </location>
</feature>
<dbReference type="SMART" id="SM00540">
    <property type="entry name" value="LEM"/>
    <property type="match status" value="2"/>
</dbReference>
<organism evidence="4 5">
    <name type="scientific">Acanthosepion pharaonis</name>
    <name type="common">Pharaoh cuttlefish</name>
    <name type="synonym">Sepia pharaonis</name>
    <dbReference type="NCBI Taxonomy" id="158019"/>
    <lineage>
        <taxon>Eukaryota</taxon>
        <taxon>Metazoa</taxon>
        <taxon>Spiralia</taxon>
        <taxon>Lophotrochozoa</taxon>
        <taxon>Mollusca</taxon>
        <taxon>Cephalopoda</taxon>
        <taxon>Coleoidea</taxon>
        <taxon>Decapodiformes</taxon>
        <taxon>Sepiida</taxon>
        <taxon>Sepiina</taxon>
        <taxon>Sepiidae</taxon>
        <taxon>Acanthosepion</taxon>
    </lineage>
</organism>
<dbReference type="InterPro" id="IPR003887">
    <property type="entry name" value="LEM_dom"/>
</dbReference>
<dbReference type="EMBL" id="CAHIKZ030002445">
    <property type="protein sequence ID" value="CAE1287025.1"/>
    <property type="molecule type" value="Genomic_DNA"/>
</dbReference>
<proteinExistence type="predicted"/>
<feature type="compositionally biased region" description="Acidic residues" evidence="1">
    <location>
        <begin position="148"/>
        <end position="159"/>
    </location>
</feature>
<dbReference type="AlphaFoldDB" id="A0A812D581"/>
<feature type="region of interest" description="Disordered" evidence="1">
    <location>
        <begin position="184"/>
        <end position="209"/>
    </location>
</feature>
<dbReference type="Pfam" id="PF03020">
    <property type="entry name" value="LEM"/>
    <property type="match status" value="2"/>
</dbReference>
<evidence type="ECO:0000259" key="3">
    <source>
        <dbReference type="PROSITE" id="PS50954"/>
    </source>
</evidence>
<keyword evidence="2" id="KW-0812">Transmembrane</keyword>
<comment type="caution">
    <text evidence="4">The sequence shown here is derived from an EMBL/GenBank/DDBJ whole genome shotgun (WGS) entry which is preliminary data.</text>
</comment>
<dbReference type="PROSITE" id="PS50954">
    <property type="entry name" value="LEM"/>
    <property type="match status" value="2"/>
</dbReference>
<evidence type="ECO:0000256" key="2">
    <source>
        <dbReference type="SAM" id="Phobius"/>
    </source>
</evidence>
<dbReference type="FunFam" id="1.10.720.40:FF:000001">
    <property type="entry name" value="LEM domain containing 2, isoform CRA_a"/>
    <property type="match status" value="2"/>
</dbReference>
<dbReference type="InterPro" id="IPR011015">
    <property type="entry name" value="LEM/LEM-like_dom_sf"/>
</dbReference>
<dbReference type="CDD" id="cd12940">
    <property type="entry name" value="LEM_LAP2_LEMD1"/>
    <property type="match status" value="1"/>
</dbReference>
<feature type="region of interest" description="Disordered" evidence="1">
    <location>
        <begin position="137"/>
        <end position="172"/>
    </location>
</feature>
<dbReference type="SUPFAM" id="SSF63451">
    <property type="entry name" value="LEM domain"/>
    <property type="match status" value="2"/>
</dbReference>
<dbReference type="InterPro" id="IPR051656">
    <property type="entry name" value="LEM_domain"/>
</dbReference>
<dbReference type="PANTHER" id="PTHR12019:SF9">
    <property type="entry name" value="THYMOPOIETIN"/>
    <property type="match status" value="1"/>
</dbReference>
<dbReference type="OrthoDB" id="6363067at2759"/>
<gene>
    <name evidence="4" type="ORF">SPHA_46287</name>
</gene>
<dbReference type="Gene3D" id="1.10.720.40">
    <property type="match status" value="2"/>
</dbReference>
<sequence>MKICNYIGSVINLIPLQNSCSMVSEEIKQMTNEDLAAALKNLGVRVGPITVTTRVVYERKLARVQQEMPQETAPAGNYIGSVINLIPLQNSHSMVSEEIKQMTNEDLATALKNLGVRVGPITDTTRVVYERKLARVRQEMPQETAPAEFEEEEEEEEEILSGSVREEATSERLTSAYQRYTSPLASKISGGNNPPSYIGTPGSSRLNTSLTRRPLSSMREEVKFTSLRNTQSSSASSASDSKKKGLSSIIIKLFFMIIIGVIVWLIYMNFESPATKPLLNADH</sequence>
<evidence type="ECO:0000313" key="4">
    <source>
        <dbReference type="EMBL" id="CAE1287025.1"/>
    </source>
</evidence>
<accession>A0A812D581</accession>
<keyword evidence="2" id="KW-1133">Transmembrane helix</keyword>
<name>A0A812D581_ACAPH</name>
<dbReference type="CDD" id="cd12934">
    <property type="entry name" value="LEM"/>
    <property type="match status" value="1"/>
</dbReference>
<dbReference type="PANTHER" id="PTHR12019">
    <property type="entry name" value="LAMINA-ASSOCIATED POLYPEPTIDE THYMOPOIETIN"/>
    <property type="match status" value="1"/>
</dbReference>
<feature type="region of interest" description="Disordered" evidence="1">
    <location>
        <begin position="221"/>
        <end position="241"/>
    </location>
</feature>
<keyword evidence="2" id="KW-0472">Membrane</keyword>
<evidence type="ECO:0000256" key="1">
    <source>
        <dbReference type="SAM" id="MobiDB-lite"/>
    </source>
</evidence>
<evidence type="ECO:0000313" key="5">
    <source>
        <dbReference type="Proteomes" id="UP000597762"/>
    </source>
</evidence>
<reference evidence="4" key="1">
    <citation type="submission" date="2021-01" db="EMBL/GenBank/DDBJ databases">
        <authorList>
            <person name="Li R."/>
            <person name="Bekaert M."/>
        </authorList>
    </citation>
    <scope>NUCLEOTIDE SEQUENCE</scope>
    <source>
        <strain evidence="4">Farmed</strain>
    </source>
</reference>
<feature type="domain" description="LEM" evidence="3">
    <location>
        <begin position="24"/>
        <end position="68"/>
    </location>
</feature>
<dbReference type="Proteomes" id="UP000597762">
    <property type="component" value="Unassembled WGS sequence"/>
</dbReference>
<protein>
    <recommendedName>
        <fullName evidence="3">LEM domain-containing protein</fullName>
    </recommendedName>
</protein>
<keyword evidence="5" id="KW-1185">Reference proteome</keyword>